<dbReference type="AlphaFoldDB" id="A0A1B6JEB6"/>
<evidence type="ECO:0000256" key="1">
    <source>
        <dbReference type="SAM" id="Phobius"/>
    </source>
</evidence>
<keyword evidence="1" id="KW-0812">Transmembrane</keyword>
<dbReference type="EMBL" id="GECU01010174">
    <property type="protein sequence ID" value="JAS97532.1"/>
    <property type="molecule type" value="Transcribed_RNA"/>
</dbReference>
<feature type="non-terminal residue" evidence="2">
    <location>
        <position position="1"/>
    </location>
</feature>
<dbReference type="PANTHER" id="PTHR11161:SF0">
    <property type="entry name" value="O-ACYLTRANSFERASE LIKE PROTEIN"/>
    <property type="match status" value="1"/>
</dbReference>
<evidence type="ECO:0000313" key="2">
    <source>
        <dbReference type="EMBL" id="JAS97532.1"/>
    </source>
</evidence>
<feature type="transmembrane region" description="Helical" evidence="1">
    <location>
        <begin position="15"/>
        <end position="35"/>
    </location>
</feature>
<sequence length="130" mass="14508">ANYVNPTAMCVHHSWYLASDFQLFLASPLFLIPLYFRPQLGLMMLAVASIASVVALFFHSHSSAIYSEKMTGLSSHRGNNLISGNNITSHSRASPYLLGLALGYILFMVHNNRLHLRLSKVNTILKNTFI</sequence>
<keyword evidence="1" id="KW-1133">Transmembrane helix</keyword>
<feature type="transmembrane region" description="Helical" evidence="1">
    <location>
        <begin position="42"/>
        <end position="60"/>
    </location>
</feature>
<name>A0A1B6JEB6_9HEMI</name>
<gene>
    <name evidence="2" type="ORF">g.56580</name>
</gene>
<keyword evidence="1" id="KW-0472">Membrane</keyword>
<evidence type="ECO:0008006" key="3">
    <source>
        <dbReference type="Google" id="ProtNLM"/>
    </source>
</evidence>
<dbReference type="InterPro" id="IPR052728">
    <property type="entry name" value="O2_lipid_transport_reg"/>
</dbReference>
<organism evidence="2">
    <name type="scientific">Homalodisca liturata</name>
    <dbReference type="NCBI Taxonomy" id="320908"/>
    <lineage>
        <taxon>Eukaryota</taxon>
        <taxon>Metazoa</taxon>
        <taxon>Ecdysozoa</taxon>
        <taxon>Arthropoda</taxon>
        <taxon>Hexapoda</taxon>
        <taxon>Insecta</taxon>
        <taxon>Pterygota</taxon>
        <taxon>Neoptera</taxon>
        <taxon>Paraneoptera</taxon>
        <taxon>Hemiptera</taxon>
        <taxon>Auchenorrhyncha</taxon>
        <taxon>Membracoidea</taxon>
        <taxon>Cicadellidae</taxon>
        <taxon>Cicadellinae</taxon>
        <taxon>Proconiini</taxon>
        <taxon>Homalodisca</taxon>
    </lineage>
</organism>
<protein>
    <recommendedName>
        <fullName evidence="3">Acyltransferase 3 domain-containing protein</fullName>
    </recommendedName>
</protein>
<feature type="non-terminal residue" evidence="2">
    <location>
        <position position="130"/>
    </location>
</feature>
<proteinExistence type="predicted"/>
<reference evidence="2" key="1">
    <citation type="submission" date="2015-11" db="EMBL/GenBank/DDBJ databases">
        <title>De novo transcriptome assembly of four potential Pierce s Disease insect vectors from Arizona vineyards.</title>
        <authorList>
            <person name="Tassone E.E."/>
        </authorList>
    </citation>
    <scope>NUCLEOTIDE SEQUENCE</scope>
</reference>
<accession>A0A1B6JEB6</accession>
<dbReference type="PANTHER" id="PTHR11161">
    <property type="entry name" value="O-ACYLTRANSFERASE"/>
    <property type="match status" value="1"/>
</dbReference>